<accession>A0ABT9ETM6</accession>
<reference evidence="1" key="1">
    <citation type="submission" date="2023-07" db="EMBL/GenBank/DDBJ databases">
        <title>Genome content predicts the carbon catabolic preferences of heterotrophic bacteria.</title>
        <authorList>
            <person name="Gralka M."/>
        </authorList>
    </citation>
    <scope>NUCLEOTIDE SEQUENCE</scope>
    <source>
        <strain evidence="1">5G01</strain>
    </source>
</reference>
<keyword evidence="2" id="KW-1185">Reference proteome</keyword>
<evidence type="ECO:0000313" key="2">
    <source>
        <dbReference type="Proteomes" id="UP001177341"/>
    </source>
</evidence>
<sequence>MRYFALLIGLAIVISGCSSVVYQKTELYQAYNDYRTETNRDNVIALAPTFFAPKLLGL</sequence>
<comment type="caution">
    <text evidence="1">The sequence shown here is derived from an EMBL/GenBank/DDBJ whole genome shotgun (WGS) entry which is preliminary data.</text>
</comment>
<dbReference type="RefSeq" id="WP_303478942.1">
    <property type="nucleotide sequence ID" value="NZ_CAXHZV010000011.1"/>
</dbReference>
<organism evidence="1 2">
    <name type="scientific">Neptunomonas phycophila</name>
    <dbReference type="NCBI Taxonomy" id="1572645"/>
    <lineage>
        <taxon>Bacteria</taxon>
        <taxon>Pseudomonadati</taxon>
        <taxon>Pseudomonadota</taxon>
        <taxon>Gammaproteobacteria</taxon>
        <taxon>Oceanospirillales</taxon>
        <taxon>Oceanospirillaceae</taxon>
        <taxon>Neptunomonas</taxon>
    </lineage>
</organism>
<dbReference type="PROSITE" id="PS51257">
    <property type="entry name" value="PROKAR_LIPOPROTEIN"/>
    <property type="match status" value="1"/>
</dbReference>
<protein>
    <recommendedName>
        <fullName evidence="3">Lipoprotein</fullName>
    </recommendedName>
</protein>
<name>A0ABT9ETM6_9GAMM</name>
<dbReference type="Proteomes" id="UP001177341">
    <property type="component" value="Unassembled WGS sequence"/>
</dbReference>
<proteinExistence type="predicted"/>
<gene>
    <name evidence="1" type="ORF">Q8W30_07560</name>
</gene>
<evidence type="ECO:0008006" key="3">
    <source>
        <dbReference type="Google" id="ProtNLM"/>
    </source>
</evidence>
<dbReference type="EMBL" id="JAUYVO010000004">
    <property type="protein sequence ID" value="MDP2522428.1"/>
    <property type="molecule type" value="Genomic_DNA"/>
</dbReference>
<evidence type="ECO:0000313" key="1">
    <source>
        <dbReference type="EMBL" id="MDP2522428.1"/>
    </source>
</evidence>